<keyword evidence="4" id="KW-0456">Lyase</keyword>
<dbReference type="PANTHER" id="PTHR43727">
    <property type="entry name" value="DIAMINOPIMELATE DECARBOXYLASE"/>
    <property type="match status" value="1"/>
</dbReference>
<sequence length="436" mass="48213">MEVIEKVFPDTSEITSLGRLEIGGCDVQNLAQKYGTPFYLFDTEHIENVCDTYNTEFISRYKNTQVVYGSKAFANKSIFKIILDKGLGVDVVSGGELTLAILCGINPEKIYFHGNNKTETELKLAQEAGLSKIVVDSFHELELLNSLSQNNDVIQDILIRLSPAIELDERTHKYTTTGILDSKFGFAIDNGDAEKAINLIESMNNLNLIGIHFHLGSPLFSIVPYVLGIKKVIEFLSQFKHLKLKEFSPGGGFAVSYTVEDKTPSVKEYAEAICNTLNESLDFFNMPKPKLIIEPGRAITGPAGVAIYSVGAIKNIENVRKYISVDGGMGDNIRPALYGAKYEAVVINRLWDERPKEKVTIVGKYCESGDILVKDILLPEIKSGDIIAIPVSGAYSTSMASNYNMNPRPVIISVKDGMDSVIRKRESLSDLFKMDV</sequence>
<dbReference type="AlphaFoldDB" id="A0A381WNE1"/>
<dbReference type="EMBL" id="UINC01012216">
    <property type="protein sequence ID" value="SVA53467.1"/>
    <property type="molecule type" value="Genomic_DNA"/>
</dbReference>
<dbReference type="Gene3D" id="2.40.37.10">
    <property type="entry name" value="Lyase, Ornithine Decarboxylase, Chain A, domain 1"/>
    <property type="match status" value="1"/>
</dbReference>
<evidence type="ECO:0000256" key="3">
    <source>
        <dbReference type="ARBA" id="ARBA00022898"/>
    </source>
</evidence>
<feature type="domain" description="Orn/DAP/Arg decarboxylase 2 N-terminal" evidence="5">
    <location>
        <begin position="45"/>
        <end position="300"/>
    </location>
</feature>
<dbReference type="HAMAP" id="MF_02120">
    <property type="entry name" value="LysA"/>
    <property type="match status" value="1"/>
</dbReference>
<dbReference type="CDD" id="cd06828">
    <property type="entry name" value="PLPDE_III_DapDC"/>
    <property type="match status" value="1"/>
</dbReference>
<dbReference type="InterPro" id="IPR009006">
    <property type="entry name" value="Ala_racemase/Decarboxylase_C"/>
</dbReference>
<dbReference type="NCBIfam" id="TIGR01048">
    <property type="entry name" value="lysA"/>
    <property type="match status" value="1"/>
</dbReference>
<protein>
    <recommendedName>
        <fullName evidence="5">Orn/DAP/Arg decarboxylase 2 N-terminal domain-containing protein</fullName>
    </recommendedName>
</protein>
<dbReference type="PRINTS" id="PR01179">
    <property type="entry name" value="ODADCRBXLASE"/>
</dbReference>
<dbReference type="Gene3D" id="3.20.20.10">
    <property type="entry name" value="Alanine racemase"/>
    <property type="match status" value="1"/>
</dbReference>
<dbReference type="Pfam" id="PF02784">
    <property type="entry name" value="Orn_Arg_deC_N"/>
    <property type="match status" value="1"/>
</dbReference>
<dbReference type="InterPro" id="IPR022644">
    <property type="entry name" value="De-COase2_N"/>
</dbReference>
<dbReference type="PANTHER" id="PTHR43727:SF2">
    <property type="entry name" value="GROUP IV DECARBOXYLASE"/>
    <property type="match status" value="1"/>
</dbReference>
<dbReference type="InterPro" id="IPR000183">
    <property type="entry name" value="Orn/DAP/Arg_de-COase"/>
</dbReference>
<dbReference type="FunFam" id="3.20.20.10:FF:000003">
    <property type="entry name" value="Diaminopimelate decarboxylase"/>
    <property type="match status" value="1"/>
</dbReference>
<gene>
    <name evidence="6" type="ORF">METZ01_LOCUS106321</name>
</gene>
<evidence type="ECO:0000256" key="4">
    <source>
        <dbReference type="ARBA" id="ARBA00023239"/>
    </source>
</evidence>
<dbReference type="InterPro" id="IPR029066">
    <property type="entry name" value="PLP-binding_barrel"/>
</dbReference>
<dbReference type="InterPro" id="IPR002986">
    <property type="entry name" value="DAP_deCOOHase_LysA"/>
</dbReference>
<dbReference type="GO" id="GO:0008836">
    <property type="term" value="F:diaminopimelate decarboxylase activity"/>
    <property type="evidence" value="ECO:0007669"/>
    <property type="project" value="InterPro"/>
</dbReference>
<evidence type="ECO:0000313" key="6">
    <source>
        <dbReference type="EMBL" id="SVA53467.1"/>
    </source>
</evidence>
<dbReference type="SUPFAM" id="SSF50621">
    <property type="entry name" value="Alanine racemase C-terminal domain-like"/>
    <property type="match status" value="1"/>
</dbReference>
<evidence type="ECO:0000259" key="5">
    <source>
        <dbReference type="Pfam" id="PF02784"/>
    </source>
</evidence>
<evidence type="ECO:0000256" key="1">
    <source>
        <dbReference type="ARBA" id="ARBA00001933"/>
    </source>
</evidence>
<dbReference type="SUPFAM" id="SSF51419">
    <property type="entry name" value="PLP-binding barrel"/>
    <property type="match status" value="1"/>
</dbReference>
<organism evidence="6">
    <name type="scientific">marine metagenome</name>
    <dbReference type="NCBI Taxonomy" id="408172"/>
    <lineage>
        <taxon>unclassified sequences</taxon>
        <taxon>metagenomes</taxon>
        <taxon>ecological metagenomes</taxon>
    </lineage>
</organism>
<dbReference type="GO" id="GO:0009089">
    <property type="term" value="P:lysine biosynthetic process via diaminopimelate"/>
    <property type="evidence" value="ECO:0007669"/>
    <property type="project" value="InterPro"/>
</dbReference>
<proteinExistence type="inferred from homology"/>
<reference evidence="6" key="1">
    <citation type="submission" date="2018-05" db="EMBL/GenBank/DDBJ databases">
        <authorList>
            <person name="Lanie J.A."/>
            <person name="Ng W.-L."/>
            <person name="Kazmierczak K.M."/>
            <person name="Andrzejewski T.M."/>
            <person name="Davidsen T.M."/>
            <person name="Wayne K.J."/>
            <person name="Tettelin H."/>
            <person name="Glass J.I."/>
            <person name="Rusch D."/>
            <person name="Podicherti R."/>
            <person name="Tsui H.-C.T."/>
            <person name="Winkler M.E."/>
        </authorList>
    </citation>
    <scope>NUCLEOTIDE SEQUENCE</scope>
</reference>
<comment type="cofactor">
    <cofactor evidence="1">
        <name>pyridoxal 5'-phosphate</name>
        <dbReference type="ChEBI" id="CHEBI:597326"/>
    </cofactor>
</comment>
<keyword evidence="2" id="KW-0210">Decarboxylase</keyword>
<name>A0A381WNE1_9ZZZZ</name>
<keyword evidence="3" id="KW-0663">Pyridoxal phosphate</keyword>
<evidence type="ECO:0000256" key="2">
    <source>
        <dbReference type="ARBA" id="ARBA00022793"/>
    </source>
</evidence>
<dbReference type="PRINTS" id="PR01181">
    <property type="entry name" value="DAPDCRBXLASE"/>
</dbReference>
<accession>A0A381WNE1</accession>